<dbReference type="SUPFAM" id="SSF55486">
    <property type="entry name" value="Metalloproteases ('zincins'), catalytic domain"/>
    <property type="match status" value="1"/>
</dbReference>
<name>A0ABU6LBN9_9GAMM</name>
<organism evidence="1 2">
    <name type="scientific">Photobacterium toruni</name>
    <dbReference type="NCBI Taxonomy" id="1935446"/>
    <lineage>
        <taxon>Bacteria</taxon>
        <taxon>Pseudomonadati</taxon>
        <taxon>Pseudomonadota</taxon>
        <taxon>Gammaproteobacteria</taxon>
        <taxon>Vibrionales</taxon>
        <taxon>Vibrionaceae</taxon>
        <taxon>Photobacterium</taxon>
    </lineage>
</organism>
<dbReference type="RefSeq" id="WP_327775349.1">
    <property type="nucleotide sequence ID" value="NZ_JAYXUG010000013.1"/>
</dbReference>
<dbReference type="Gene3D" id="3.40.390.10">
    <property type="entry name" value="Collagenase (Catalytic Domain)"/>
    <property type="match status" value="1"/>
</dbReference>
<gene>
    <name evidence="1" type="ORF">VXS06_14875</name>
</gene>
<evidence type="ECO:0000313" key="1">
    <source>
        <dbReference type="EMBL" id="MEC6833049.1"/>
    </source>
</evidence>
<reference evidence="1 2" key="1">
    <citation type="submission" date="2024-01" db="EMBL/GenBank/DDBJ databases">
        <title>Active colonisers of the gastrointestinal tract of Atlantic salmon farmed in a warm water region.</title>
        <authorList>
            <person name="Bowman J.P."/>
        </authorList>
    </citation>
    <scope>NUCLEOTIDE SEQUENCE [LARGE SCALE GENOMIC DNA]</scope>
    <source>
        <strain evidence="1 2">S3MW1</strain>
    </source>
</reference>
<protein>
    <submittedName>
        <fullName evidence="1">Uncharacterized protein</fullName>
    </submittedName>
</protein>
<proteinExistence type="predicted"/>
<comment type="caution">
    <text evidence="1">The sequence shown here is derived from an EMBL/GenBank/DDBJ whole genome shotgun (WGS) entry which is preliminary data.</text>
</comment>
<accession>A0ABU6LBN9</accession>
<dbReference type="EMBL" id="JAYXUG010000013">
    <property type="protein sequence ID" value="MEC6833049.1"/>
    <property type="molecule type" value="Genomic_DNA"/>
</dbReference>
<keyword evidence="2" id="KW-1185">Reference proteome</keyword>
<dbReference type="InterPro" id="IPR024079">
    <property type="entry name" value="MetalloPept_cat_dom_sf"/>
</dbReference>
<sequence>MPENKLFYLTSISDEIENYNAQKGVLDKLLTLNKITKAIDDYFNHSNDLRRKKYETLSAKFAFHPQKTKEAIAESIIKSNTAEHVSFRKNTNIDAMNIFGDCASRVYSRFNVKRPVHQFGVKGAANEQPTAMKYNCKAIACYASKRTTINNEKYGLPSLDEIALNNVKCSNAYVAKMALARKEQTEHYKDAMVKLVLSRRHVSPTVKELAPKVKDYAYNVGISLKDIFTHELGHLIDHHNTLKFSKIKTTGFASGWAYLLSKYATSSASEYFAEAFCLYMNYQDQHWRLEPQLLALLKKMDLAENEIY</sequence>
<evidence type="ECO:0000313" key="2">
    <source>
        <dbReference type="Proteomes" id="UP001306119"/>
    </source>
</evidence>
<dbReference type="Proteomes" id="UP001306119">
    <property type="component" value="Unassembled WGS sequence"/>
</dbReference>